<accession>A0ABR8CN08</accession>
<sequence length="207" mass="22427">MSLYCEIGDKPKVIYRANGDKEDSIFYAEVSPIDVSVVPVENPNLKDEIYAWNFSTNLNPRTTLQDMPFRAVGKLTAFRVTGTGSINTVNGQQIAEYSAEFRDGNGALITGSAVGNYPGDTPKLVKILIPNEDKPPEDICRLEVRNTNGDLIFSASGKCPIPFKVACGNCPPGQIECKSNKYPGYCCIPCQGTAAKINNLAAKVRGK</sequence>
<gene>
    <name evidence="1" type="ORF">H6G18_08415</name>
</gene>
<comment type="caution">
    <text evidence="1">The sequence shown here is derived from an EMBL/GenBank/DDBJ whole genome shotgun (WGS) entry which is preliminary data.</text>
</comment>
<keyword evidence="2" id="KW-1185">Reference proteome</keyword>
<dbReference type="Proteomes" id="UP000607281">
    <property type="component" value="Unassembled WGS sequence"/>
</dbReference>
<evidence type="ECO:0000313" key="2">
    <source>
        <dbReference type="Proteomes" id="UP000607281"/>
    </source>
</evidence>
<proteinExistence type="predicted"/>
<reference evidence="1 2" key="1">
    <citation type="journal article" date="2020" name="ISME J.">
        <title>Comparative genomics reveals insights into cyanobacterial evolution and habitat adaptation.</title>
        <authorList>
            <person name="Chen M.Y."/>
            <person name="Teng W.K."/>
            <person name="Zhao L."/>
            <person name="Hu C.X."/>
            <person name="Zhou Y.K."/>
            <person name="Han B.P."/>
            <person name="Song L.R."/>
            <person name="Shu W.S."/>
        </authorList>
    </citation>
    <scope>NUCLEOTIDE SEQUENCE [LARGE SCALE GENOMIC DNA]</scope>
    <source>
        <strain evidence="1 2">FACHB-260</strain>
    </source>
</reference>
<organism evidence="1 2">
    <name type="scientific">Anabaena subtropica FACHB-260</name>
    <dbReference type="NCBI Taxonomy" id="2692884"/>
    <lineage>
        <taxon>Bacteria</taxon>
        <taxon>Bacillati</taxon>
        <taxon>Cyanobacteriota</taxon>
        <taxon>Cyanophyceae</taxon>
        <taxon>Nostocales</taxon>
        <taxon>Nostocaceae</taxon>
        <taxon>Anabaena</taxon>
    </lineage>
</organism>
<protein>
    <submittedName>
        <fullName evidence="1">Uncharacterized protein</fullName>
    </submittedName>
</protein>
<dbReference type="EMBL" id="JACJRF010000010">
    <property type="protein sequence ID" value="MBD2344171.1"/>
    <property type="molecule type" value="Genomic_DNA"/>
</dbReference>
<dbReference type="RefSeq" id="WP_190406629.1">
    <property type="nucleotide sequence ID" value="NZ_JACJRF010000010.1"/>
</dbReference>
<evidence type="ECO:0000313" key="1">
    <source>
        <dbReference type="EMBL" id="MBD2344171.1"/>
    </source>
</evidence>
<name>A0ABR8CN08_9NOST</name>